<name>A0A167APT7_9BACL</name>
<evidence type="ECO:0000313" key="1">
    <source>
        <dbReference type="EMBL" id="OAB71290.1"/>
    </source>
</evidence>
<accession>A0A167APT7</accession>
<keyword evidence="2" id="KW-1185">Reference proteome</keyword>
<dbReference type="RefSeq" id="WP_068661204.1">
    <property type="nucleotide sequence ID" value="NZ_CP017770.1"/>
</dbReference>
<dbReference type="EMBL" id="LSFN01000041">
    <property type="protein sequence ID" value="OAB71290.1"/>
    <property type="molecule type" value="Genomic_DNA"/>
</dbReference>
<evidence type="ECO:0000313" key="2">
    <source>
        <dbReference type="Proteomes" id="UP000077134"/>
    </source>
</evidence>
<dbReference type="AlphaFoldDB" id="A0A167APT7"/>
<dbReference type="Proteomes" id="UP000077134">
    <property type="component" value="Unassembled WGS sequence"/>
</dbReference>
<dbReference type="KEGG" id="pcx:LPB68_17200"/>
<dbReference type="OrthoDB" id="1725706at2"/>
<reference evidence="1 2" key="1">
    <citation type="submission" date="2016-02" db="EMBL/GenBank/DDBJ databases">
        <title>Paenibacillus sp. LPB0068, isolated from Crassostrea gigas.</title>
        <authorList>
            <person name="Shin S.-K."/>
            <person name="Yi H."/>
        </authorList>
    </citation>
    <scope>NUCLEOTIDE SEQUENCE [LARGE SCALE GENOMIC DNA]</scope>
    <source>
        <strain evidence="1 2">LPB0068</strain>
    </source>
</reference>
<proteinExistence type="predicted"/>
<protein>
    <recommendedName>
        <fullName evidence="3">Type II toxin-antitoxin system HicA family toxin</fullName>
    </recommendedName>
</protein>
<dbReference type="STRING" id="1763538.LPB68_17200"/>
<sequence length="72" mass="8325">MASWKDLRRYLKNDGWTFVRSGVDDIYTKTLPNGDILRSRCSKGTGEISPALFSRILKQQLRTDKETFNSKI</sequence>
<organism evidence="1 2">
    <name type="scientific">Paenibacillus crassostreae</name>
    <dbReference type="NCBI Taxonomy" id="1763538"/>
    <lineage>
        <taxon>Bacteria</taxon>
        <taxon>Bacillati</taxon>
        <taxon>Bacillota</taxon>
        <taxon>Bacilli</taxon>
        <taxon>Bacillales</taxon>
        <taxon>Paenibacillaceae</taxon>
        <taxon>Paenibacillus</taxon>
    </lineage>
</organism>
<gene>
    <name evidence="1" type="ORF">PNBC_20070</name>
</gene>
<comment type="caution">
    <text evidence="1">The sequence shown here is derived from an EMBL/GenBank/DDBJ whole genome shotgun (WGS) entry which is preliminary data.</text>
</comment>
<evidence type="ECO:0008006" key="3">
    <source>
        <dbReference type="Google" id="ProtNLM"/>
    </source>
</evidence>